<dbReference type="InterPro" id="IPR041471">
    <property type="entry name" value="UvrB_inter"/>
</dbReference>
<keyword evidence="9 13" id="KW-0234">DNA repair</keyword>
<dbReference type="EMBL" id="CP036316">
    <property type="protein sequence ID" value="QDT65589.1"/>
    <property type="molecule type" value="Genomic_DNA"/>
</dbReference>
<evidence type="ECO:0000256" key="11">
    <source>
        <dbReference type="ARBA" id="ARBA00061399"/>
    </source>
</evidence>
<dbReference type="PANTHER" id="PTHR47964:SF1">
    <property type="entry name" value="ATP-DEPENDENT DNA HELICASE HOMOLOG RECG, CHLOROPLASTIC"/>
    <property type="match status" value="1"/>
</dbReference>
<dbReference type="GO" id="GO:0005524">
    <property type="term" value="F:ATP binding"/>
    <property type="evidence" value="ECO:0007669"/>
    <property type="project" value="UniProtKB-UniRule"/>
</dbReference>
<comment type="function">
    <text evidence="13">Couples transcription and DNA repair by recognizing RNA polymerase (RNAP) stalled at DNA lesions. Mediates ATP-dependent release of RNAP and its truncated transcript from the DNA, and recruitment of nucleotide excision repair machinery to the damaged site.</text>
</comment>
<dbReference type="InterPro" id="IPR011545">
    <property type="entry name" value="DEAD/DEAH_box_helicase_dom"/>
</dbReference>
<dbReference type="Gene3D" id="3.40.50.300">
    <property type="entry name" value="P-loop containing nucleotide triphosphate hydrolases"/>
    <property type="match status" value="2"/>
</dbReference>
<dbReference type="SUPFAM" id="SSF141259">
    <property type="entry name" value="CarD-like"/>
    <property type="match status" value="1"/>
</dbReference>
<dbReference type="GO" id="GO:0000716">
    <property type="term" value="P:transcription-coupled nucleotide-excision repair, DNA damage recognition"/>
    <property type="evidence" value="ECO:0007669"/>
    <property type="project" value="UniProtKB-UniRule"/>
</dbReference>
<keyword evidence="4 13" id="KW-0227">DNA damage</keyword>
<feature type="domain" description="Helicase ATP-binding" evidence="15">
    <location>
        <begin position="578"/>
        <end position="739"/>
    </location>
</feature>
<evidence type="ECO:0000256" key="14">
    <source>
        <dbReference type="SAM" id="MobiDB-lite"/>
    </source>
</evidence>
<dbReference type="GO" id="GO:0003684">
    <property type="term" value="F:damaged DNA binding"/>
    <property type="evidence" value="ECO:0007669"/>
    <property type="project" value="InterPro"/>
</dbReference>
<evidence type="ECO:0000256" key="13">
    <source>
        <dbReference type="HAMAP-Rule" id="MF_00969"/>
    </source>
</evidence>
<dbReference type="PANTHER" id="PTHR47964">
    <property type="entry name" value="ATP-DEPENDENT DNA HELICASE HOMOLOG RECG, CHLOROPLASTIC"/>
    <property type="match status" value="1"/>
</dbReference>
<dbReference type="NCBIfam" id="TIGR00580">
    <property type="entry name" value="mfd"/>
    <property type="match status" value="1"/>
</dbReference>
<evidence type="ECO:0000256" key="2">
    <source>
        <dbReference type="ARBA" id="ARBA00022490"/>
    </source>
</evidence>
<evidence type="ECO:0000256" key="9">
    <source>
        <dbReference type="ARBA" id="ARBA00023204"/>
    </source>
</evidence>
<dbReference type="FunFam" id="3.40.50.300:FF:000546">
    <property type="entry name" value="Transcription-repair-coupling factor"/>
    <property type="match status" value="1"/>
</dbReference>
<evidence type="ECO:0000256" key="4">
    <source>
        <dbReference type="ARBA" id="ARBA00022763"/>
    </source>
</evidence>
<evidence type="ECO:0000256" key="1">
    <source>
        <dbReference type="ARBA" id="ARBA00004496"/>
    </source>
</evidence>
<evidence type="ECO:0000313" key="17">
    <source>
        <dbReference type="EMBL" id="QDT65589.1"/>
    </source>
</evidence>
<evidence type="ECO:0000256" key="7">
    <source>
        <dbReference type="ARBA" id="ARBA00022840"/>
    </source>
</evidence>
<dbReference type="Pfam" id="PF02559">
    <property type="entry name" value="CarD_TRCF_RID"/>
    <property type="match status" value="1"/>
</dbReference>
<dbReference type="InterPro" id="IPR027417">
    <property type="entry name" value="P-loop_NTPase"/>
</dbReference>
<dbReference type="InterPro" id="IPR005118">
    <property type="entry name" value="TRCF_C"/>
</dbReference>
<dbReference type="EC" id="3.6.4.-" evidence="13"/>
<dbReference type="SUPFAM" id="SSF143517">
    <property type="entry name" value="TRCF domain-like"/>
    <property type="match status" value="1"/>
</dbReference>
<dbReference type="HAMAP" id="MF_00969">
    <property type="entry name" value="TRCF"/>
    <property type="match status" value="1"/>
</dbReference>
<evidence type="ECO:0000256" key="10">
    <source>
        <dbReference type="ARBA" id="ARBA00061104"/>
    </source>
</evidence>
<dbReference type="InterPro" id="IPR004576">
    <property type="entry name" value="Mfd"/>
</dbReference>
<keyword evidence="3 13" id="KW-0547">Nucleotide-binding</keyword>
<dbReference type="Gene3D" id="3.90.1150.50">
    <property type="entry name" value="Transcription-repair-coupling factor, D7 domain"/>
    <property type="match status" value="1"/>
</dbReference>
<dbReference type="AlphaFoldDB" id="A0A517TB38"/>
<dbReference type="InterPro" id="IPR036101">
    <property type="entry name" value="CarD-like/TRCF_RID_sf"/>
</dbReference>
<dbReference type="Pfam" id="PF00270">
    <property type="entry name" value="DEAD"/>
    <property type="match status" value="1"/>
</dbReference>
<dbReference type="InterPro" id="IPR003711">
    <property type="entry name" value="CarD-like/TRCF_RID"/>
</dbReference>
<keyword evidence="18" id="KW-1185">Reference proteome</keyword>
<dbReference type="Pfam" id="PF00271">
    <property type="entry name" value="Helicase_C"/>
    <property type="match status" value="1"/>
</dbReference>
<keyword evidence="7 13" id="KW-0067">ATP-binding</keyword>
<dbReference type="GO" id="GO:0016787">
    <property type="term" value="F:hydrolase activity"/>
    <property type="evidence" value="ECO:0007669"/>
    <property type="project" value="UniProtKB-KW"/>
</dbReference>
<keyword evidence="6" id="KW-0347">Helicase</keyword>
<dbReference type="Pfam" id="PF17757">
    <property type="entry name" value="UvrB_inter"/>
    <property type="match status" value="1"/>
</dbReference>
<evidence type="ECO:0000259" key="16">
    <source>
        <dbReference type="PROSITE" id="PS51194"/>
    </source>
</evidence>
<evidence type="ECO:0000256" key="3">
    <source>
        <dbReference type="ARBA" id="ARBA00022741"/>
    </source>
</evidence>
<evidence type="ECO:0000313" key="18">
    <source>
        <dbReference type="Proteomes" id="UP000319976"/>
    </source>
</evidence>
<accession>A0A517TB38</accession>
<keyword evidence="8 13" id="KW-0238">DNA-binding</keyword>
<dbReference type="Gene3D" id="3.30.2060.10">
    <property type="entry name" value="Penicillin-binding protein 1b domain"/>
    <property type="match status" value="1"/>
</dbReference>
<gene>
    <name evidence="13 17" type="primary">mfd</name>
    <name evidence="17" type="ORF">V22_28440</name>
</gene>
<dbReference type="GO" id="GO:0006355">
    <property type="term" value="P:regulation of DNA-templated transcription"/>
    <property type="evidence" value="ECO:0007669"/>
    <property type="project" value="UniProtKB-UniRule"/>
</dbReference>
<comment type="similarity">
    <text evidence="10 13">In the N-terminal section; belongs to the UvrB family.</text>
</comment>
<dbReference type="SMART" id="SM00982">
    <property type="entry name" value="TRCF"/>
    <property type="match status" value="1"/>
</dbReference>
<feature type="region of interest" description="Disordered" evidence="14">
    <location>
        <begin position="236"/>
        <end position="256"/>
    </location>
</feature>
<dbReference type="SMART" id="SM00490">
    <property type="entry name" value="HELICc"/>
    <property type="match status" value="1"/>
</dbReference>
<dbReference type="CDD" id="cd17991">
    <property type="entry name" value="DEXHc_TRCF"/>
    <property type="match status" value="1"/>
</dbReference>
<feature type="domain" description="Helicase C-terminal" evidence="16">
    <location>
        <begin position="760"/>
        <end position="914"/>
    </location>
</feature>
<dbReference type="Proteomes" id="UP000319976">
    <property type="component" value="Chromosome"/>
</dbReference>
<comment type="similarity">
    <text evidence="11 13">In the C-terminal section; belongs to the helicase family. RecG subfamily.</text>
</comment>
<evidence type="ECO:0000256" key="6">
    <source>
        <dbReference type="ARBA" id="ARBA00022806"/>
    </source>
</evidence>
<proteinExistence type="inferred from homology"/>
<dbReference type="RefSeq" id="WP_145263766.1">
    <property type="nucleotide sequence ID" value="NZ_CP036316.1"/>
</dbReference>
<sequence>MSTQEMRPITSLAGLAELVQQLDGFDGIVAELQAGRSVTIDGAWGSSCALAASALSKRDLKLICVLPRVADVDDFVGDISSFCGRSPVIFPAWESLPDEYRVSDPIFGRRLHILEEVEAGAMPDVIVTSLPALMQPVPERKQRENATRSLRVGDELDPHELMTWLGSRGFVRVPAVEQPGEFAIRGGILDVWPADTVDPLRFEFFGDEIDDIRRFDAETQRKVESLTEVKLTAVGSQSEGWTQQAEEKTGPAGPSFLESLPPQTVVAFLDIEKLTEEGHNYLARLDDPAGLFSVEQTFAKCTEFPSAAISALGADSAERTLRLQVESVERFTGGKDQVIREFAASIGSEEQVIIACHNPAEQGRLGELFGEIDREREQHALPAISPRLSLLVGHVHSGFRLVSHRVIVIGDHQLFGRHDVRRTSRKKRVDSRAIDNFLDLNEGDLIVHLTNGIGRFRGIKLLEKSGQQEEHLELEFADNIRMFVPVALIHLVQKYVGASKAAPRLSKLGGNTWAKKKEKVAQAVRDMASEMIRLQAAREATPGISHPPDSHYQQEFEDAFPYTATPDQADAIVEIKADMERSRPTDRLICGDVGYGKTEVAMRAAFKAVDAGKQVAVLVPTTVLAEQHGRTFGDRMAEFPVTIESLSRFRTGKEQRKIIEGLKSGGVDIVIGTHRLVSEDVKFKDLGLLVIDEEQRFGVDVKEALKHMRLEVDVITLSATPIPRTLHLSLLGIRDISNLVTPPVDRQAIETRISRWDDTLIRNAIVRELNRNGQIYFVHNRVYNIKTIAAHLERIVPEATVGIVHGQMNPDELETTMTEFVRGRLDILVATTIIESGLDIPNANTMFIHQADKYGLADLHQLRGRVGRHHHRAYCYLLLEEGRILTQTATKRLKAIEEFSELGAGFKIAMRDLEIRGAGNILGNEQSGHISSVGYELYCQLLENAVRSLKNEPPREPLLVNVDLPVSAFIPNSYIAAGRPKIEAYRLLSTVRTEAELESLREEFRDRYGPVPDSVERLFAVKELQVLARQWELDELRLEDDDAVLVYRSEAKVRALKKQWGRDFRIVDSKTAYYRLPDGNAQHEELLGMLKSLLRINL</sequence>
<dbReference type="SUPFAM" id="SSF52540">
    <property type="entry name" value="P-loop containing nucleoside triphosphate hydrolases"/>
    <property type="match status" value="4"/>
</dbReference>
<dbReference type="GO" id="GO:0003678">
    <property type="term" value="F:DNA helicase activity"/>
    <property type="evidence" value="ECO:0007669"/>
    <property type="project" value="TreeGrafter"/>
</dbReference>
<dbReference type="PROSITE" id="PS51192">
    <property type="entry name" value="HELICASE_ATP_BIND_1"/>
    <property type="match status" value="1"/>
</dbReference>
<organism evidence="17 18">
    <name type="scientific">Calycomorphotria hydatis</name>
    <dbReference type="NCBI Taxonomy" id="2528027"/>
    <lineage>
        <taxon>Bacteria</taxon>
        <taxon>Pseudomonadati</taxon>
        <taxon>Planctomycetota</taxon>
        <taxon>Planctomycetia</taxon>
        <taxon>Planctomycetales</taxon>
        <taxon>Planctomycetaceae</taxon>
        <taxon>Calycomorphotria</taxon>
    </lineage>
</organism>
<dbReference type="InterPro" id="IPR001650">
    <property type="entry name" value="Helicase_C-like"/>
</dbReference>
<dbReference type="Pfam" id="PF03461">
    <property type="entry name" value="TRCF"/>
    <property type="match status" value="1"/>
</dbReference>
<protein>
    <recommendedName>
        <fullName evidence="12 13">Transcription-repair-coupling factor</fullName>
        <shortName evidence="13">TRCF</shortName>
        <ecNumber evidence="13">3.6.4.-</ecNumber>
    </recommendedName>
</protein>
<evidence type="ECO:0000256" key="5">
    <source>
        <dbReference type="ARBA" id="ARBA00022801"/>
    </source>
</evidence>
<dbReference type="SMART" id="SM01058">
    <property type="entry name" value="CarD_TRCF"/>
    <property type="match status" value="1"/>
</dbReference>
<dbReference type="OrthoDB" id="9804325at2"/>
<dbReference type="Gene3D" id="2.40.10.170">
    <property type="match status" value="1"/>
</dbReference>
<keyword evidence="5 13" id="KW-0378">Hydrolase</keyword>
<evidence type="ECO:0000256" key="8">
    <source>
        <dbReference type="ARBA" id="ARBA00023125"/>
    </source>
</evidence>
<dbReference type="InterPro" id="IPR047112">
    <property type="entry name" value="RecG/Mfd"/>
</dbReference>
<dbReference type="InterPro" id="IPR014001">
    <property type="entry name" value="Helicase_ATP-bd"/>
</dbReference>
<evidence type="ECO:0000256" key="12">
    <source>
        <dbReference type="ARBA" id="ARBA00070128"/>
    </source>
</evidence>
<evidence type="ECO:0000259" key="15">
    <source>
        <dbReference type="PROSITE" id="PS51192"/>
    </source>
</evidence>
<name>A0A517TB38_9PLAN</name>
<dbReference type="SMART" id="SM00487">
    <property type="entry name" value="DEXDc"/>
    <property type="match status" value="1"/>
</dbReference>
<dbReference type="InterPro" id="IPR037235">
    <property type="entry name" value="TRCF-like_C_D7"/>
</dbReference>
<keyword evidence="2 13" id="KW-0963">Cytoplasm</keyword>
<dbReference type="GO" id="GO:0005737">
    <property type="term" value="C:cytoplasm"/>
    <property type="evidence" value="ECO:0007669"/>
    <property type="project" value="UniProtKB-SubCell"/>
</dbReference>
<dbReference type="PROSITE" id="PS51194">
    <property type="entry name" value="HELICASE_CTER"/>
    <property type="match status" value="1"/>
</dbReference>
<dbReference type="KEGG" id="chya:V22_28440"/>
<reference evidence="17 18" key="1">
    <citation type="submission" date="2019-02" db="EMBL/GenBank/DDBJ databases">
        <title>Deep-cultivation of Planctomycetes and their phenomic and genomic characterization uncovers novel biology.</title>
        <authorList>
            <person name="Wiegand S."/>
            <person name="Jogler M."/>
            <person name="Boedeker C."/>
            <person name="Pinto D."/>
            <person name="Vollmers J."/>
            <person name="Rivas-Marin E."/>
            <person name="Kohn T."/>
            <person name="Peeters S.H."/>
            <person name="Heuer A."/>
            <person name="Rast P."/>
            <person name="Oberbeckmann S."/>
            <person name="Bunk B."/>
            <person name="Jeske O."/>
            <person name="Meyerdierks A."/>
            <person name="Storesund J.E."/>
            <person name="Kallscheuer N."/>
            <person name="Luecker S."/>
            <person name="Lage O.M."/>
            <person name="Pohl T."/>
            <person name="Merkel B.J."/>
            <person name="Hornburger P."/>
            <person name="Mueller R.-W."/>
            <person name="Bruemmer F."/>
            <person name="Labrenz M."/>
            <person name="Spormann A.M."/>
            <person name="Op den Camp H."/>
            <person name="Overmann J."/>
            <person name="Amann R."/>
            <person name="Jetten M.S.M."/>
            <person name="Mascher T."/>
            <person name="Medema M.H."/>
            <person name="Devos D.P."/>
            <person name="Kaster A.-K."/>
            <person name="Ovreas L."/>
            <person name="Rohde M."/>
            <person name="Galperin M.Y."/>
            <person name="Jogler C."/>
        </authorList>
    </citation>
    <scope>NUCLEOTIDE SEQUENCE [LARGE SCALE GENOMIC DNA]</scope>
    <source>
        <strain evidence="17 18">V22</strain>
    </source>
</reference>
<comment type="subcellular location">
    <subcellularLocation>
        <location evidence="1 13">Cytoplasm</location>
    </subcellularLocation>
</comment>